<proteinExistence type="predicted"/>
<name>A0A4C1WXG9_EUMVA</name>
<evidence type="ECO:0000313" key="1">
    <source>
        <dbReference type="EMBL" id="GBP56236.1"/>
    </source>
</evidence>
<protein>
    <submittedName>
        <fullName evidence="1">Uncharacterized protein</fullName>
    </submittedName>
</protein>
<dbReference type="Proteomes" id="UP000299102">
    <property type="component" value="Unassembled WGS sequence"/>
</dbReference>
<comment type="caution">
    <text evidence="1">The sequence shown here is derived from an EMBL/GenBank/DDBJ whole genome shotgun (WGS) entry which is preliminary data.</text>
</comment>
<accession>A0A4C1WXG9</accession>
<evidence type="ECO:0000313" key="2">
    <source>
        <dbReference type="Proteomes" id="UP000299102"/>
    </source>
</evidence>
<dbReference type="EMBL" id="BGZK01000688">
    <property type="protein sequence ID" value="GBP56236.1"/>
    <property type="molecule type" value="Genomic_DNA"/>
</dbReference>
<organism evidence="1 2">
    <name type="scientific">Eumeta variegata</name>
    <name type="common">Bagworm moth</name>
    <name type="synonym">Eumeta japonica</name>
    <dbReference type="NCBI Taxonomy" id="151549"/>
    <lineage>
        <taxon>Eukaryota</taxon>
        <taxon>Metazoa</taxon>
        <taxon>Ecdysozoa</taxon>
        <taxon>Arthropoda</taxon>
        <taxon>Hexapoda</taxon>
        <taxon>Insecta</taxon>
        <taxon>Pterygota</taxon>
        <taxon>Neoptera</taxon>
        <taxon>Endopterygota</taxon>
        <taxon>Lepidoptera</taxon>
        <taxon>Glossata</taxon>
        <taxon>Ditrysia</taxon>
        <taxon>Tineoidea</taxon>
        <taxon>Psychidae</taxon>
        <taxon>Oiketicinae</taxon>
        <taxon>Eumeta</taxon>
    </lineage>
</organism>
<dbReference type="AlphaFoldDB" id="A0A4C1WXG9"/>
<gene>
    <name evidence="1" type="ORF">EVAR_37310_1</name>
</gene>
<reference evidence="1 2" key="1">
    <citation type="journal article" date="2019" name="Commun. Biol.">
        <title>The bagworm genome reveals a unique fibroin gene that provides high tensile strength.</title>
        <authorList>
            <person name="Kono N."/>
            <person name="Nakamura H."/>
            <person name="Ohtoshi R."/>
            <person name="Tomita M."/>
            <person name="Numata K."/>
            <person name="Arakawa K."/>
        </authorList>
    </citation>
    <scope>NUCLEOTIDE SEQUENCE [LARGE SCALE GENOMIC DNA]</scope>
</reference>
<sequence length="114" mass="13190">MSACPELRRPARTRSVRDEPLSLSLLRRHRRRALRRAPGRGRPRFDEPKLCLFIETCSSSDTTPSDIYGMLSVRIDFFRRTHAEDVFNASLLRRSCCSVQKIEVKEVMGRVGRV</sequence>
<keyword evidence="2" id="KW-1185">Reference proteome</keyword>